<dbReference type="GO" id="GO:0006412">
    <property type="term" value="P:translation"/>
    <property type="evidence" value="ECO:0007669"/>
    <property type="project" value="UniProtKB-UniRule"/>
</dbReference>
<dbReference type="Gene3D" id="4.10.830.30">
    <property type="entry name" value="Ribosomal protein L31"/>
    <property type="match status" value="1"/>
</dbReference>
<dbReference type="HAMAP" id="MF_00501">
    <property type="entry name" value="Ribosomal_bL31_1"/>
    <property type="match status" value="1"/>
</dbReference>
<evidence type="ECO:0000313" key="9">
    <source>
        <dbReference type="Proteomes" id="UP000242592"/>
    </source>
</evidence>
<feature type="binding site" evidence="7">
    <location>
        <position position="42"/>
    </location>
    <ligand>
        <name>Zn(2+)</name>
        <dbReference type="ChEBI" id="CHEBI:29105"/>
    </ligand>
</feature>
<evidence type="ECO:0000256" key="3">
    <source>
        <dbReference type="ARBA" id="ARBA00022884"/>
    </source>
</evidence>
<dbReference type="GO" id="GO:0005840">
    <property type="term" value="C:ribosome"/>
    <property type="evidence" value="ECO:0007669"/>
    <property type="project" value="UniProtKB-KW"/>
</dbReference>
<keyword evidence="3 7" id="KW-0694">RNA-binding</keyword>
<dbReference type="GO" id="GO:0046872">
    <property type="term" value="F:metal ion binding"/>
    <property type="evidence" value="ECO:0007669"/>
    <property type="project" value="UniProtKB-KW"/>
</dbReference>
<dbReference type="PANTHER" id="PTHR33280:SF1">
    <property type="entry name" value="LARGE RIBOSOMAL SUBUNIT PROTEIN BL31C"/>
    <property type="match status" value="1"/>
</dbReference>
<gene>
    <name evidence="7" type="primary">rpmE</name>
    <name evidence="8" type="ORF">SAMN02745199_0124</name>
</gene>
<dbReference type="InterPro" id="IPR042105">
    <property type="entry name" value="Ribosomal_bL31_sf"/>
</dbReference>
<keyword evidence="4 7" id="KW-0689">Ribosomal protein</keyword>
<keyword evidence="7" id="KW-0862">Zinc</keyword>
<evidence type="ECO:0000256" key="6">
    <source>
        <dbReference type="ARBA" id="ARBA00035687"/>
    </source>
</evidence>
<dbReference type="NCBIfam" id="NF000612">
    <property type="entry name" value="PRK00019.1"/>
    <property type="match status" value="1"/>
</dbReference>
<dbReference type="InterPro" id="IPR002150">
    <property type="entry name" value="Ribosomal_bL31"/>
</dbReference>
<evidence type="ECO:0000256" key="7">
    <source>
        <dbReference type="HAMAP-Rule" id="MF_00501"/>
    </source>
</evidence>
<keyword evidence="2 7" id="KW-0699">rRNA-binding</keyword>
<dbReference type="InterPro" id="IPR027491">
    <property type="entry name" value="Ribosomal_bL31_A"/>
</dbReference>
<evidence type="ECO:0000256" key="1">
    <source>
        <dbReference type="ARBA" id="ARBA00009296"/>
    </source>
</evidence>
<evidence type="ECO:0000256" key="2">
    <source>
        <dbReference type="ARBA" id="ARBA00022730"/>
    </source>
</evidence>
<evidence type="ECO:0000256" key="4">
    <source>
        <dbReference type="ARBA" id="ARBA00022980"/>
    </source>
</evidence>
<dbReference type="SUPFAM" id="SSF143800">
    <property type="entry name" value="L28p-like"/>
    <property type="match status" value="1"/>
</dbReference>
<evidence type="ECO:0000313" key="8">
    <source>
        <dbReference type="EMBL" id="SHH17109.1"/>
    </source>
</evidence>
<feature type="binding site" evidence="7">
    <location>
        <position position="63"/>
    </location>
    <ligand>
        <name>Zn(2+)</name>
        <dbReference type="ChEBI" id="CHEBI:29105"/>
    </ligand>
</feature>
<dbReference type="GO" id="GO:1990904">
    <property type="term" value="C:ribonucleoprotein complex"/>
    <property type="evidence" value="ECO:0007669"/>
    <property type="project" value="UniProtKB-KW"/>
</dbReference>
<keyword evidence="9" id="KW-1185">Reference proteome</keyword>
<accession>A0A1M5QTR6</accession>
<dbReference type="PRINTS" id="PR01249">
    <property type="entry name" value="RIBOSOMALL31"/>
</dbReference>
<keyword evidence="7" id="KW-0479">Metal-binding</keyword>
<dbReference type="STRING" id="1123380.SAMN02745199_0124"/>
<dbReference type="InterPro" id="IPR034704">
    <property type="entry name" value="Ribosomal_bL28/bL31-like_sf"/>
</dbReference>
<feature type="binding site" evidence="7">
    <location>
        <position position="60"/>
    </location>
    <ligand>
        <name>Zn(2+)</name>
        <dbReference type="ChEBI" id="CHEBI:29105"/>
    </ligand>
</feature>
<dbReference type="Proteomes" id="UP000242592">
    <property type="component" value="Unassembled WGS sequence"/>
</dbReference>
<dbReference type="Pfam" id="PF01197">
    <property type="entry name" value="Ribosomal_L31"/>
    <property type="match status" value="1"/>
</dbReference>
<organism evidence="8 9">
    <name type="scientific">Thermosipho atlanticus DSM 15807</name>
    <dbReference type="NCBI Taxonomy" id="1123380"/>
    <lineage>
        <taxon>Bacteria</taxon>
        <taxon>Thermotogati</taxon>
        <taxon>Thermotogota</taxon>
        <taxon>Thermotogae</taxon>
        <taxon>Thermotogales</taxon>
        <taxon>Fervidobacteriaceae</taxon>
        <taxon>Thermosipho</taxon>
    </lineage>
</organism>
<proteinExistence type="inferred from homology"/>
<comment type="function">
    <text evidence="7">Binds the 23S rRNA.</text>
</comment>
<dbReference type="NCBIfam" id="TIGR00105">
    <property type="entry name" value="L31"/>
    <property type="match status" value="1"/>
</dbReference>
<dbReference type="AlphaFoldDB" id="A0A1M5QTR6"/>
<protein>
    <recommendedName>
        <fullName evidence="6 7">Large ribosomal subunit protein bL31</fullName>
    </recommendedName>
</protein>
<comment type="subunit">
    <text evidence="7">Part of the 50S ribosomal subunit.</text>
</comment>
<feature type="binding site" evidence="7">
    <location>
        <position position="40"/>
    </location>
    <ligand>
        <name>Zn(2+)</name>
        <dbReference type="ChEBI" id="CHEBI:29105"/>
    </ligand>
</feature>
<name>A0A1M5QTR6_9BACT</name>
<dbReference type="PANTHER" id="PTHR33280">
    <property type="entry name" value="50S RIBOSOMAL PROTEIN L31, CHLOROPLASTIC"/>
    <property type="match status" value="1"/>
</dbReference>
<comment type="cofactor">
    <cofactor evidence="7">
        <name>Zn(2+)</name>
        <dbReference type="ChEBI" id="CHEBI:29105"/>
    </cofactor>
    <text evidence="7">Binds 1 zinc ion per subunit.</text>
</comment>
<evidence type="ECO:0000256" key="5">
    <source>
        <dbReference type="ARBA" id="ARBA00023274"/>
    </source>
</evidence>
<dbReference type="GO" id="GO:0019843">
    <property type="term" value="F:rRNA binding"/>
    <property type="evidence" value="ECO:0007669"/>
    <property type="project" value="UniProtKB-KW"/>
</dbReference>
<dbReference type="GO" id="GO:0003735">
    <property type="term" value="F:structural constituent of ribosome"/>
    <property type="evidence" value="ECO:0007669"/>
    <property type="project" value="InterPro"/>
</dbReference>
<dbReference type="EMBL" id="FQXN01000001">
    <property type="protein sequence ID" value="SHH17109.1"/>
    <property type="molecule type" value="Genomic_DNA"/>
</dbReference>
<keyword evidence="5 7" id="KW-0687">Ribonucleoprotein</keyword>
<reference evidence="9" key="1">
    <citation type="submission" date="2016-11" db="EMBL/GenBank/DDBJ databases">
        <authorList>
            <person name="Varghese N."/>
            <person name="Submissions S."/>
        </authorList>
    </citation>
    <scope>NUCLEOTIDE SEQUENCE [LARGE SCALE GENOMIC DNA]</scope>
    <source>
        <strain evidence="9">DSM 15807</strain>
    </source>
</reference>
<comment type="similarity">
    <text evidence="1 7">Belongs to the bacterial ribosomal protein bL31 family. Type A subfamily.</text>
</comment>
<sequence length="93" mass="10858">MSLHKKFIWYNNNDKIIKICEVRKVKKGIHPEMKLITVKCACGTEHKFYSTRENVRIDVCSSCHPFYKGSRGAGAFVDTEGRIEKFKKKYNLD</sequence>